<dbReference type="GO" id="GO:0051301">
    <property type="term" value="P:cell division"/>
    <property type="evidence" value="ECO:0007669"/>
    <property type="project" value="UniProtKB-KW"/>
</dbReference>
<evidence type="ECO:0000313" key="15">
    <source>
        <dbReference type="Proteomes" id="UP000030364"/>
    </source>
</evidence>
<dbReference type="PANTHER" id="PTHR47755:SF1">
    <property type="entry name" value="CELL DIVISION PROTEIN FTSX"/>
    <property type="match status" value="1"/>
</dbReference>
<feature type="transmembrane region" description="Helical" evidence="11">
    <location>
        <begin position="160"/>
        <end position="181"/>
    </location>
</feature>
<dbReference type="STRING" id="276.THFILI_00665"/>
<feature type="transmembrane region" description="Helical" evidence="11">
    <location>
        <begin position="255"/>
        <end position="276"/>
    </location>
</feature>
<dbReference type="PANTHER" id="PTHR47755">
    <property type="entry name" value="CELL DIVISION PROTEIN FTSX"/>
    <property type="match status" value="1"/>
</dbReference>
<dbReference type="Pfam" id="PF02687">
    <property type="entry name" value="FtsX"/>
    <property type="match status" value="1"/>
</dbReference>
<sequence>MYALAQALRQLLRHPTASLATFFTALLSFALLHLMGLLLWNLDRVVESLERGLEVAAFLKDKADTEAILGEVQTWAEVRSVRLVTKEEALAELILDYPYLAQAKELVENPLPDTLRLTLAQPQAVREVAQRLKALPGVEEVEYGGELTERLLSVLAGFRLGMAVLGLLLLLNTLFSVMGTIRLSVESRKEAIAVMLLVGARRFFVQAPFIWEGVLLTSSAALLAALLSGLAYRFLAGGVQGLLPFLPVLAQKDVLRLSFGVLLLALFLGGGGAFFASRAHARA</sequence>
<feature type="domain" description="ABC3 transporter permease C-terminal" evidence="12">
    <location>
        <begin position="164"/>
        <end position="273"/>
    </location>
</feature>
<protein>
    <recommendedName>
        <fullName evidence="3 10">Cell division protein FtsX</fullName>
    </recommendedName>
</protein>
<dbReference type="Proteomes" id="UP000030364">
    <property type="component" value="Unassembled WGS sequence"/>
</dbReference>
<comment type="similarity">
    <text evidence="2 10">Belongs to the ABC-4 integral membrane protein family. FtsX subfamily.</text>
</comment>
<dbReference type="GO" id="GO:0005886">
    <property type="term" value="C:plasma membrane"/>
    <property type="evidence" value="ECO:0007669"/>
    <property type="project" value="UniProtKB-SubCell"/>
</dbReference>
<dbReference type="Pfam" id="PF18075">
    <property type="entry name" value="FtsX_ECD"/>
    <property type="match status" value="1"/>
</dbReference>
<evidence type="ECO:0000259" key="12">
    <source>
        <dbReference type="Pfam" id="PF02687"/>
    </source>
</evidence>
<evidence type="ECO:0000256" key="3">
    <source>
        <dbReference type="ARBA" id="ARBA00021907"/>
    </source>
</evidence>
<evidence type="ECO:0000256" key="5">
    <source>
        <dbReference type="ARBA" id="ARBA00022618"/>
    </source>
</evidence>
<keyword evidence="15" id="KW-1185">Reference proteome</keyword>
<dbReference type="InterPro" id="IPR040690">
    <property type="entry name" value="FtsX_ECD"/>
</dbReference>
<keyword evidence="8 10" id="KW-0472">Membrane</keyword>
<evidence type="ECO:0000256" key="9">
    <source>
        <dbReference type="ARBA" id="ARBA00023306"/>
    </source>
</evidence>
<evidence type="ECO:0000256" key="6">
    <source>
        <dbReference type="ARBA" id="ARBA00022692"/>
    </source>
</evidence>
<accession>A0A0A2WPY1</accession>
<keyword evidence="9 10" id="KW-0131">Cell cycle</keyword>
<evidence type="ECO:0000256" key="2">
    <source>
        <dbReference type="ARBA" id="ARBA00007379"/>
    </source>
</evidence>
<evidence type="ECO:0000256" key="8">
    <source>
        <dbReference type="ARBA" id="ARBA00023136"/>
    </source>
</evidence>
<keyword evidence="6 11" id="KW-0812">Transmembrane</keyword>
<evidence type="ECO:0000256" key="4">
    <source>
        <dbReference type="ARBA" id="ARBA00022475"/>
    </source>
</evidence>
<dbReference type="InterPro" id="IPR003838">
    <property type="entry name" value="ABC3_permease_C"/>
</dbReference>
<dbReference type="InterPro" id="IPR004513">
    <property type="entry name" value="FtsX"/>
</dbReference>
<proteinExistence type="inferred from homology"/>
<organism evidence="14 15">
    <name type="scientific">Thermus filiformis</name>
    <dbReference type="NCBI Taxonomy" id="276"/>
    <lineage>
        <taxon>Bacteria</taxon>
        <taxon>Thermotogati</taxon>
        <taxon>Deinococcota</taxon>
        <taxon>Deinococci</taxon>
        <taxon>Thermales</taxon>
        <taxon>Thermaceae</taxon>
        <taxon>Thermus</taxon>
    </lineage>
</organism>
<comment type="subcellular location">
    <subcellularLocation>
        <location evidence="1">Cell membrane</location>
        <topology evidence="1">Multi-pass membrane protein</topology>
    </subcellularLocation>
</comment>
<dbReference type="Gene3D" id="3.30.70.3040">
    <property type="match status" value="1"/>
</dbReference>
<feature type="domain" description="FtsX extracellular" evidence="13">
    <location>
        <begin position="53"/>
        <end position="141"/>
    </location>
</feature>
<keyword evidence="7 11" id="KW-1133">Transmembrane helix</keyword>
<keyword evidence="4 10" id="KW-1003">Cell membrane</keyword>
<keyword evidence="5 10" id="KW-0132">Cell division</keyword>
<evidence type="ECO:0000256" key="7">
    <source>
        <dbReference type="ARBA" id="ARBA00022989"/>
    </source>
</evidence>
<name>A0A0A2WPY1_THEFI</name>
<gene>
    <name evidence="14" type="ORF">THFILI_00665</name>
</gene>
<feature type="transmembrane region" description="Helical" evidence="11">
    <location>
        <begin position="20"/>
        <end position="40"/>
    </location>
</feature>
<evidence type="ECO:0000256" key="10">
    <source>
        <dbReference type="PIRNR" id="PIRNR003097"/>
    </source>
</evidence>
<dbReference type="OrthoDB" id="9813411at2"/>
<evidence type="ECO:0000256" key="11">
    <source>
        <dbReference type="SAM" id="Phobius"/>
    </source>
</evidence>
<feature type="transmembrane region" description="Helical" evidence="11">
    <location>
        <begin position="209"/>
        <end position="235"/>
    </location>
</feature>
<dbReference type="AlphaFoldDB" id="A0A0A2WPY1"/>
<dbReference type="EMBL" id="JPSL02000033">
    <property type="protein sequence ID" value="KGQ22186.2"/>
    <property type="molecule type" value="Genomic_DNA"/>
</dbReference>
<reference evidence="14 15" key="1">
    <citation type="journal article" date="2015" name="Genome Announc.">
        <title>Draft Genome Sequence of the Thermophile Thermus filiformis ATCC 43280, Producer of Carotenoid-(Di)glucoside-Branched Fatty Acid (Di)esters and Source of Hyperthermostable Enzymes of Biotechnological Interest.</title>
        <authorList>
            <person name="Mandelli F."/>
            <person name="Oliveira Ramires B."/>
            <person name="Couger M.B."/>
            <person name="Paixao D.A."/>
            <person name="Camilo C.M."/>
            <person name="Polikarpov I."/>
            <person name="Prade R."/>
            <person name="Riano-Pachon D.M."/>
            <person name="Squina F.M."/>
        </authorList>
    </citation>
    <scope>NUCLEOTIDE SEQUENCE [LARGE SCALE GENOMIC DNA]</scope>
    <source>
        <strain evidence="14 15">ATCC 43280</strain>
    </source>
</reference>
<dbReference type="PIRSF" id="PIRSF003097">
    <property type="entry name" value="FtsX"/>
    <property type="match status" value="1"/>
</dbReference>
<evidence type="ECO:0000313" key="14">
    <source>
        <dbReference type="EMBL" id="KGQ22186.2"/>
    </source>
</evidence>
<evidence type="ECO:0000256" key="1">
    <source>
        <dbReference type="ARBA" id="ARBA00004651"/>
    </source>
</evidence>
<evidence type="ECO:0000259" key="13">
    <source>
        <dbReference type="Pfam" id="PF18075"/>
    </source>
</evidence>
<comment type="caution">
    <text evidence="14">The sequence shown here is derived from an EMBL/GenBank/DDBJ whole genome shotgun (WGS) entry which is preliminary data.</text>
</comment>